<sequence length="345" mass="37818">MSFAGWIIGALAVLVAAYWTPALIKNRNEVIETPVEDRFSPDLKLVPLAKEQPGLVVRGEAGRNQPRILPHVAVCGPERRVQAVEAESIGGFSMADSQRISGEFVSSTSREMAKLRASRAARIAKENAAGKRRFAIFGVALTLLVAFVVAAAFSTFSWWFLLVPAAVMGAVLAEGRLAYHRSIERARAEAELLKQLREERRLEQSRYNRLRSSVEQRIAASAPVTESVTPAATSVSESIDEEHVEAAAEPAEWTPRELPTPAYARAAKAPRRRVVVDPSVLENNGEGVVSAESSEENRSETQTVSPLRPVVAKPRSLDAMTSEEAAEMTETTFDLEDILEFRRAQ</sequence>
<evidence type="ECO:0000256" key="3">
    <source>
        <dbReference type="SAM" id="Phobius"/>
    </source>
</evidence>
<reference evidence="4 5" key="1">
    <citation type="submission" date="2013-05" db="EMBL/GenBank/DDBJ databases">
        <title>The Genome Sequence of Actinomyces europaeus ACS-120-V-COL10B.</title>
        <authorList>
            <consortium name="The Broad Institute Genomics Platform"/>
            <person name="Earl A."/>
            <person name="Ward D."/>
            <person name="Feldgarden M."/>
            <person name="Gevers D."/>
            <person name="Saerens B."/>
            <person name="Vaneechoutte M."/>
            <person name="Walker B."/>
            <person name="Young S."/>
            <person name="Zeng Q."/>
            <person name="Gargeya S."/>
            <person name="Fitzgerald M."/>
            <person name="Haas B."/>
            <person name="Abouelleil A."/>
            <person name="Allen A.W."/>
            <person name="Alvarado L."/>
            <person name="Arachchi H.M."/>
            <person name="Berlin A.M."/>
            <person name="Chapman S.B."/>
            <person name="Gainer-Dewar J."/>
            <person name="Goldberg J."/>
            <person name="Griggs A."/>
            <person name="Gujja S."/>
            <person name="Hansen M."/>
            <person name="Howarth C."/>
            <person name="Imamovic A."/>
            <person name="Ireland A."/>
            <person name="Larimer J."/>
            <person name="McCowan C."/>
            <person name="Murphy C."/>
            <person name="Pearson M."/>
            <person name="Poon T.W."/>
            <person name="Priest M."/>
            <person name="Roberts A."/>
            <person name="Saif S."/>
            <person name="Shea T."/>
            <person name="Sisk P."/>
            <person name="Sykes S."/>
            <person name="Wortman J."/>
            <person name="Nusbaum C."/>
            <person name="Birren B."/>
        </authorList>
    </citation>
    <scope>NUCLEOTIDE SEQUENCE [LARGE SCALE GENOMIC DNA]</scope>
    <source>
        <strain evidence="4 5">ACS-120-V-Col10b</strain>
    </source>
</reference>
<feature type="transmembrane region" description="Helical" evidence="3">
    <location>
        <begin position="6"/>
        <end position="24"/>
    </location>
</feature>
<feature type="transmembrane region" description="Helical" evidence="3">
    <location>
        <begin position="134"/>
        <end position="153"/>
    </location>
</feature>
<proteinExistence type="predicted"/>
<keyword evidence="5" id="KW-1185">Reference proteome</keyword>
<keyword evidence="3" id="KW-0472">Membrane</keyword>
<feature type="transmembrane region" description="Helical" evidence="3">
    <location>
        <begin position="159"/>
        <end position="179"/>
    </location>
</feature>
<keyword evidence="3" id="KW-0812">Transmembrane</keyword>
<dbReference type="AlphaFoldDB" id="A0A9W5RFV1"/>
<evidence type="ECO:0000256" key="2">
    <source>
        <dbReference type="SAM" id="MobiDB-lite"/>
    </source>
</evidence>
<dbReference type="Proteomes" id="UP000014387">
    <property type="component" value="Unassembled WGS sequence"/>
</dbReference>
<feature type="compositionally biased region" description="Low complexity" evidence="2">
    <location>
        <begin position="319"/>
        <end position="330"/>
    </location>
</feature>
<gene>
    <name evidence="4" type="ORF">HMPREF9238_01440</name>
</gene>
<accession>A0A9W5RFV1</accession>
<dbReference type="EMBL" id="AGWN01000001">
    <property type="protein sequence ID" value="EPD31662.1"/>
    <property type="molecule type" value="Genomic_DNA"/>
</dbReference>
<feature type="coiled-coil region" evidence="1">
    <location>
        <begin position="183"/>
        <end position="213"/>
    </location>
</feature>
<keyword evidence="1" id="KW-0175">Coiled coil</keyword>
<dbReference type="OrthoDB" id="3265977at2"/>
<protein>
    <submittedName>
        <fullName evidence="4">Uncharacterized protein</fullName>
    </submittedName>
</protein>
<comment type="caution">
    <text evidence="4">The sequence shown here is derived from an EMBL/GenBank/DDBJ whole genome shotgun (WGS) entry which is preliminary data.</text>
</comment>
<feature type="region of interest" description="Disordered" evidence="2">
    <location>
        <begin position="285"/>
        <end position="330"/>
    </location>
</feature>
<name>A0A9W5RFV1_9ACTO</name>
<keyword evidence="3" id="KW-1133">Transmembrane helix</keyword>
<evidence type="ECO:0000256" key="1">
    <source>
        <dbReference type="SAM" id="Coils"/>
    </source>
</evidence>
<evidence type="ECO:0000313" key="4">
    <source>
        <dbReference type="EMBL" id="EPD31662.1"/>
    </source>
</evidence>
<organism evidence="4 5">
    <name type="scientific">Gleimia europaea ACS-120-V-Col10b</name>
    <dbReference type="NCBI Taxonomy" id="883069"/>
    <lineage>
        <taxon>Bacteria</taxon>
        <taxon>Bacillati</taxon>
        <taxon>Actinomycetota</taxon>
        <taxon>Actinomycetes</taxon>
        <taxon>Actinomycetales</taxon>
        <taxon>Actinomycetaceae</taxon>
        <taxon>Gleimia</taxon>
    </lineage>
</organism>
<evidence type="ECO:0000313" key="5">
    <source>
        <dbReference type="Proteomes" id="UP000014387"/>
    </source>
</evidence>
<dbReference type="RefSeq" id="WP_016444772.1">
    <property type="nucleotide sequence ID" value="NZ_KE150266.1"/>
</dbReference>